<reference evidence="2" key="1">
    <citation type="submission" date="2020-09" db="EMBL/GenBank/DDBJ databases">
        <title>Streptomyces grisecoloratus sp. nov., isolated from cotton soil.</title>
        <authorList>
            <person name="Xing L."/>
        </authorList>
    </citation>
    <scope>NUCLEOTIDE SEQUENCE</scope>
    <source>
        <strain evidence="2">TRM S81-3</strain>
    </source>
</reference>
<dbReference type="AlphaFoldDB" id="A0A926QRY9"/>
<feature type="region of interest" description="Disordered" evidence="1">
    <location>
        <begin position="1"/>
        <end position="21"/>
    </location>
</feature>
<feature type="compositionally biased region" description="Low complexity" evidence="1">
    <location>
        <begin position="141"/>
        <end position="164"/>
    </location>
</feature>
<evidence type="ECO:0000313" key="3">
    <source>
        <dbReference type="Proteomes" id="UP000621210"/>
    </source>
</evidence>
<comment type="caution">
    <text evidence="2">The sequence shown here is derived from an EMBL/GenBank/DDBJ whole genome shotgun (WGS) entry which is preliminary data.</text>
</comment>
<protein>
    <submittedName>
        <fullName evidence="2">Uncharacterized protein</fullName>
    </submittedName>
</protein>
<feature type="region of interest" description="Disordered" evidence="1">
    <location>
        <begin position="38"/>
        <end position="64"/>
    </location>
</feature>
<dbReference type="EMBL" id="JACVQF010000211">
    <property type="protein sequence ID" value="MBD0422424.1"/>
    <property type="molecule type" value="Genomic_DNA"/>
</dbReference>
<proteinExistence type="predicted"/>
<feature type="compositionally biased region" description="Basic and acidic residues" evidence="1">
    <location>
        <begin position="45"/>
        <end position="56"/>
    </location>
</feature>
<keyword evidence="3" id="KW-1185">Reference proteome</keyword>
<dbReference type="Proteomes" id="UP000621210">
    <property type="component" value="Unassembled WGS sequence"/>
</dbReference>
<organism evidence="2 3">
    <name type="scientific">Streptomyces griseicoloratus</name>
    <dbReference type="NCBI Taxonomy" id="2752516"/>
    <lineage>
        <taxon>Bacteria</taxon>
        <taxon>Bacillati</taxon>
        <taxon>Actinomycetota</taxon>
        <taxon>Actinomycetes</taxon>
        <taxon>Kitasatosporales</taxon>
        <taxon>Streptomycetaceae</taxon>
        <taxon>Streptomyces</taxon>
    </lineage>
</organism>
<sequence length="181" mass="18662">MTTPWPGSGGTPEEPDGAPAVPEAVWQKFLADSECAIRASAPREPAARERTPDWRPEPPVTGGTEAVGELWQAEDVWTGPAWRDLDGRARLRRVGRVIGTAAAVTLALTAWSRLSTDSVVPADGPGETIGQQLEEAPVDLPATASPSPVASVGPGSSGPASPAVFEPPRPAGGSAASWTID</sequence>
<gene>
    <name evidence="2" type="ORF">H0H10_25250</name>
</gene>
<name>A0A926QRY9_9ACTN</name>
<dbReference type="RefSeq" id="WP_188183390.1">
    <property type="nucleotide sequence ID" value="NZ_JACVQF010000211.1"/>
</dbReference>
<evidence type="ECO:0000313" key="2">
    <source>
        <dbReference type="EMBL" id="MBD0422424.1"/>
    </source>
</evidence>
<reference evidence="2" key="2">
    <citation type="submission" date="2020-09" db="EMBL/GenBank/DDBJ databases">
        <authorList>
            <person name="Luo X."/>
        </authorList>
    </citation>
    <scope>NUCLEOTIDE SEQUENCE</scope>
    <source>
        <strain evidence="2">TRM S81-3</strain>
    </source>
</reference>
<accession>A0A926QRY9</accession>
<evidence type="ECO:0000256" key="1">
    <source>
        <dbReference type="SAM" id="MobiDB-lite"/>
    </source>
</evidence>
<feature type="region of interest" description="Disordered" evidence="1">
    <location>
        <begin position="136"/>
        <end position="181"/>
    </location>
</feature>